<reference evidence="3 4" key="1">
    <citation type="journal article" date="2020" name="Cell">
        <title>Large-Scale Comparative Analyses of Tick Genomes Elucidate Their Genetic Diversity and Vector Capacities.</title>
        <authorList>
            <consortium name="Tick Genome and Microbiome Consortium (TIGMIC)"/>
            <person name="Jia N."/>
            <person name="Wang J."/>
            <person name="Shi W."/>
            <person name="Du L."/>
            <person name="Sun Y."/>
            <person name="Zhan W."/>
            <person name="Jiang J.F."/>
            <person name="Wang Q."/>
            <person name="Zhang B."/>
            <person name="Ji P."/>
            <person name="Bell-Sakyi L."/>
            <person name="Cui X.M."/>
            <person name="Yuan T.T."/>
            <person name="Jiang B.G."/>
            <person name="Yang W.F."/>
            <person name="Lam T.T."/>
            <person name="Chang Q.C."/>
            <person name="Ding S.J."/>
            <person name="Wang X.J."/>
            <person name="Zhu J.G."/>
            <person name="Ruan X.D."/>
            <person name="Zhao L."/>
            <person name="Wei J.T."/>
            <person name="Ye R.Z."/>
            <person name="Que T.C."/>
            <person name="Du C.H."/>
            <person name="Zhou Y.H."/>
            <person name="Cheng J.X."/>
            <person name="Dai P.F."/>
            <person name="Guo W.B."/>
            <person name="Han X.H."/>
            <person name="Huang E.J."/>
            <person name="Li L.F."/>
            <person name="Wei W."/>
            <person name="Gao Y.C."/>
            <person name="Liu J.Z."/>
            <person name="Shao H.Z."/>
            <person name="Wang X."/>
            <person name="Wang C.C."/>
            <person name="Yang T.C."/>
            <person name="Huo Q.B."/>
            <person name="Li W."/>
            <person name="Chen H.Y."/>
            <person name="Chen S.E."/>
            <person name="Zhou L.G."/>
            <person name="Ni X.B."/>
            <person name="Tian J.H."/>
            <person name="Sheng Y."/>
            <person name="Liu T."/>
            <person name="Pan Y.S."/>
            <person name="Xia L.Y."/>
            <person name="Li J."/>
            <person name="Zhao F."/>
            <person name="Cao W.C."/>
        </authorList>
    </citation>
    <scope>NUCLEOTIDE SEQUENCE [LARGE SCALE GENOMIC DNA]</scope>
    <source>
        <strain evidence="3">HaeL-2018</strain>
    </source>
</reference>
<evidence type="ECO:0000256" key="2">
    <source>
        <dbReference type="SAM" id="Phobius"/>
    </source>
</evidence>
<dbReference type="EMBL" id="JABSTR010000011">
    <property type="protein sequence ID" value="KAH9381400.1"/>
    <property type="molecule type" value="Genomic_DNA"/>
</dbReference>
<dbReference type="Proteomes" id="UP000821853">
    <property type="component" value="Chromosome 9"/>
</dbReference>
<keyword evidence="2" id="KW-0472">Membrane</keyword>
<evidence type="ECO:0000313" key="3">
    <source>
        <dbReference type="EMBL" id="KAH9381400.1"/>
    </source>
</evidence>
<feature type="compositionally biased region" description="Acidic residues" evidence="1">
    <location>
        <begin position="1"/>
        <end position="16"/>
    </location>
</feature>
<feature type="compositionally biased region" description="Basic and acidic residues" evidence="1">
    <location>
        <begin position="17"/>
        <end position="33"/>
    </location>
</feature>
<dbReference type="AlphaFoldDB" id="A0A9J6H343"/>
<feature type="transmembrane region" description="Helical" evidence="2">
    <location>
        <begin position="84"/>
        <end position="103"/>
    </location>
</feature>
<organism evidence="3 4">
    <name type="scientific">Haemaphysalis longicornis</name>
    <name type="common">Bush tick</name>
    <dbReference type="NCBI Taxonomy" id="44386"/>
    <lineage>
        <taxon>Eukaryota</taxon>
        <taxon>Metazoa</taxon>
        <taxon>Ecdysozoa</taxon>
        <taxon>Arthropoda</taxon>
        <taxon>Chelicerata</taxon>
        <taxon>Arachnida</taxon>
        <taxon>Acari</taxon>
        <taxon>Parasitiformes</taxon>
        <taxon>Ixodida</taxon>
        <taxon>Ixodoidea</taxon>
        <taxon>Ixodidae</taxon>
        <taxon>Haemaphysalinae</taxon>
        <taxon>Haemaphysalis</taxon>
    </lineage>
</organism>
<dbReference type="VEuPathDB" id="VectorBase:HLOH_054793"/>
<accession>A0A9J6H343</accession>
<comment type="caution">
    <text evidence="3">The sequence shown here is derived from an EMBL/GenBank/DDBJ whole genome shotgun (WGS) entry which is preliminary data.</text>
</comment>
<name>A0A9J6H343_HAELO</name>
<sequence>MSEAENEEERPDDAIPEEPRTPHDADESHDPKTAVEGGESSDATPSGEPEPPYYSPGCPDTDEEEAAGDEGEFDTWNGWNFTMWVLYGSSAATVLIPLAFLLLPLITHTTAPRVVASPSPVAIPCKRATPGLPGDARSINVTFNVHRRDEVMPYASPNITTFCIYNNSRYLSAAGLNFLPKNIHFRACPKLIYWSMSITGGKVTSRNEDFDASAGLYMLFDNFKTWSINTSLDLTFIVTLGGYPEDSADFHRLGPDDLYRHRLVADVYKKIFLYHLGGVNIHWVRDTEHCESGLQAARWKTLATFIFNIKDLFRLNRKDFLVTLIIDPLDRPNNKTFHSLASNTDYIFFTTHLVQQGEPQHPLGLRPTARICYSETLALYAWRGLNGTEPLPAEGASKRKGSMSVPEVCDSNRTFKDISANYDVCHVFEATNRSDAIYIAYYKARSHWKDQMECQVLFDVDFDNVFEECGDDRRIFVMLRYYAFVNGSDIPFT</sequence>
<feature type="region of interest" description="Disordered" evidence="1">
    <location>
        <begin position="1"/>
        <end position="72"/>
    </location>
</feature>
<keyword evidence="2" id="KW-0812">Transmembrane</keyword>
<feature type="compositionally biased region" description="Acidic residues" evidence="1">
    <location>
        <begin position="60"/>
        <end position="72"/>
    </location>
</feature>
<keyword evidence="2" id="KW-1133">Transmembrane helix</keyword>
<evidence type="ECO:0000313" key="4">
    <source>
        <dbReference type="Proteomes" id="UP000821853"/>
    </source>
</evidence>
<gene>
    <name evidence="3" type="ORF">HPB48_009020</name>
</gene>
<dbReference type="Gene3D" id="3.20.20.80">
    <property type="entry name" value="Glycosidases"/>
    <property type="match status" value="1"/>
</dbReference>
<keyword evidence="4" id="KW-1185">Reference proteome</keyword>
<protein>
    <submittedName>
        <fullName evidence="3">Uncharacterized protein</fullName>
    </submittedName>
</protein>
<proteinExistence type="predicted"/>
<dbReference type="InterPro" id="IPR017853">
    <property type="entry name" value="GH"/>
</dbReference>
<dbReference type="SUPFAM" id="SSF51445">
    <property type="entry name" value="(Trans)glycosidases"/>
    <property type="match status" value="1"/>
</dbReference>
<evidence type="ECO:0000256" key="1">
    <source>
        <dbReference type="SAM" id="MobiDB-lite"/>
    </source>
</evidence>